<dbReference type="PROSITE" id="PS51354">
    <property type="entry name" value="GLUTAREDOXIN_2"/>
    <property type="match status" value="1"/>
</dbReference>
<sequence>MMITYYAYPKCTTCRKAKKWLDQNGIAYNEINIAEAPPSQEQIREIYTKSGVELKKFFNTSGLKYRALGLKDKLKDMPEEEQLALLASDGMLIKRPLAWSGEKATLGFKEEEFENTWK</sequence>
<dbReference type="PROSITE" id="PS51353">
    <property type="entry name" value="ARSC"/>
    <property type="match status" value="1"/>
</dbReference>
<dbReference type="AlphaFoldDB" id="A0A7H8QGN3"/>
<protein>
    <submittedName>
        <fullName evidence="2">Arsenate reductase family protein</fullName>
    </submittedName>
</protein>
<dbReference type="InterPro" id="IPR036249">
    <property type="entry name" value="Thioredoxin-like_sf"/>
</dbReference>
<evidence type="ECO:0000313" key="3">
    <source>
        <dbReference type="Proteomes" id="UP000509222"/>
    </source>
</evidence>
<comment type="similarity">
    <text evidence="1">Belongs to the ArsC family.</text>
</comment>
<dbReference type="CDD" id="cd03036">
    <property type="entry name" value="ArsC_like"/>
    <property type="match status" value="1"/>
</dbReference>
<dbReference type="Pfam" id="PF03960">
    <property type="entry name" value="ArsC"/>
    <property type="match status" value="1"/>
</dbReference>
<dbReference type="Gene3D" id="3.40.30.10">
    <property type="entry name" value="Glutaredoxin"/>
    <property type="match status" value="1"/>
</dbReference>
<dbReference type="NCBIfam" id="TIGR01617">
    <property type="entry name" value="arsC_related"/>
    <property type="match status" value="1"/>
</dbReference>
<evidence type="ECO:0000256" key="1">
    <source>
        <dbReference type="PROSITE-ProRule" id="PRU01282"/>
    </source>
</evidence>
<gene>
    <name evidence="2" type="ORF">HF394_13250</name>
</gene>
<organism evidence="2 3">
    <name type="scientific">Planococcus glaciei</name>
    <dbReference type="NCBI Taxonomy" id="459472"/>
    <lineage>
        <taxon>Bacteria</taxon>
        <taxon>Bacillati</taxon>
        <taxon>Bacillota</taxon>
        <taxon>Bacilli</taxon>
        <taxon>Bacillales</taxon>
        <taxon>Caryophanaceae</taxon>
        <taxon>Planococcus</taxon>
    </lineage>
</organism>
<proteinExistence type="inferred from homology"/>
<dbReference type="InterPro" id="IPR006504">
    <property type="entry name" value="Tscrpt_reg_Spx/MgsR"/>
</dbReference>
<dbReference type="EMBL" id="CP051177">
    <property type="protein sequence ID" value="QKX52701.1"/>
    <property type="molecule type" value="Genomic_DNA"/>
</dbReference>
<evidence type="ECO:0000313" key="2">
    <source>
        <dbReference type="EMBL" id="QKX52701.1"/>
    </source>
</evidence>
<dbReference type="Proteomes" id="UP000509222">
    <property type="component" value="Chromosome"/>
</dbReference>
<keyword evidence="3" id="KW-1185">Reference proteome</keyword>
<dbReference type="SUPFAM" id="SSF52833">
    <property type="entry name" value="Thioredoxin-like"/>
    <property type="match status" value="1"/>
</dbReference>
<accession>A0A7H8QGN3</accession>
<dbReference type="InterPro" id="IPR006660">
    <property type="entry name" value="Arsenate_reductase-like"/>
</dbReference>
<dbReference type="PANTHER" id="PTHR30041:SF8">
    <property type="entry name" value="PROTEIN YFFB"/>
    <property type="match status" value="1"/>
</dbReference>
<dbReference type="PANTHER" id="PTHR30041">
    <property type="entry name" value="ARSENATE REDUCTASE"/>
    <property type="match status" value="1"/>
</dbReference>
<name>A0A7H8QGN3_9BACL</name>
<reference evidence="3" key="1">
    <citation type="submission" date="2020-06" db="EMBL/GenBank/DDBJ databases">
        <title>Isolation of Planomicrobium glaciei.</title>
        <authorList>
            <person name="Malisova L."/>
            <person name="Safrankova R."/>
            <person name="Jakubu V."/>
            <person name="Spanelova P."/>
        </authorList>
    </citation>
    <scope>NUCLEOTIDE SEQUENCE [LARGE SCALE GENOMIC DNA]</scope>
    <source>
        <strain evidence="3">NRL-ATB46093</strain>
    </source>
</reference>